<gene>
    <name evidence="6" type="ORF">SAMN05421742_12015</name>
</gene>
<dbReference type="SMART" id="SM00530">
    <property type="entry name" value="HTH_XRE"/>
    <property type="match status" value="1"/>
</dbReference>
<dbReference type="InterPro" id="IPR001387">
    <property type="entry name" value="Cro/C1-type_HTH"/>
</dbReference>
<accession>A0A1G8G7E8</accession>
<dbReference type="SUPFAM" id="SSF47413">
    <property type="entry name" value="lambda repressor-like DNA-binding domains"/>
    <property type="match status" value="1"/>
</dbReference>
<dbReference type="SUPFAM" id="SSF51306">
    <property type="entry name" value="LexA/Signal peptidase"/>
    <property type="match status" value="1"/>
</dbReference>
<dbReference type="RefSeq" id="WP_092622004.1">
    <property type="nucleotide sequence ID" value="NZ_FNCV01000020.1"/>
</dbReference>
<dbReference type="PANTHER" id="PTHR40661">
    <property type="match status" value="1"/>
</dbReference>
<dbReference type="Gene3D" id="2.10.109.10">
    <property type="entry name" value="Umud Fragment, subunit A"/>
    <property type="match status" value="1"/>
</dbReference>
<evidence type="ECO:0000256" key="1">
    <source>
        <dbReference type="ARBA" id="ARBA00023015"/>
    </source>
</evidence>
<dbReference type="Gene3D" id="1.10.260.40">
    <property type="entry name" value="lambda repressor-like DNA-binding domains"/>
    <property type="match status" value="1"/>
</dbReference>
<dbReference type="InterPro" id="IPR010982">
    <property type="entry name" value="Lambda_DNA-bd_dom_sf"/>
</dbReference>
<dbReference type="InterPro" id="IPR015927">
    <property type="entry name" value="Peptidase_S24_S26A/B/C"/>
</dbReference>
<name>A0A1G8G7E8_9PROT</name>
<keyword evidence="7" id="KW-1185">Reference proteome</keyword>
<dbReference type="PANTHER" id="PTHR40661:SF3">
    <property type="entry name" value="FELS-1 PROPHAGE TRANSCRIPTIONAL REGULATOR"/>
    <property type="match status" value="1"/>
</dbReference>
<evidence type="ECO:0000256" key="2">
    <source>
        <dbReference type="ARBA" id="ARBA00023125"/>
    </source>
</evidence>
<evidence type="ECO:0000256" key="3">
    <source>
        <dbReference type="ARBA" id="ARBA00023163"/>
    </source>
</evidence>
<dbReference type="InterPro" id="IPR039418">
    <property type="entry name" value="LexA-like"/>
</dbReference>
<dbReference type="Pfam" id="PF01381">
    <property type="entry name" value="HTH_3"/>
    <property type="match status" value="1"/>
</dbReference>
<evidence type="ECO:0000313" key="6">
    <source>
        <dbReference type="EMBL" id="SDH90334.1"/>
    </source>
</evidence>
<dbReference type="AlphaFoldDB" id="A0A1G8G7E8"/>
<dbReference type="STRING" id="83401.SAMN05421742_12015"/>
<dbReference type="PROSITE" id="PS50943">
    <property type="entry name" value="HTH_CROC1"/>
    <property type="match status" value="1"/>
</dbReference>
<feature type="region of interest" description="Disordered" evidence="4">
    <location>
        <begin position="98"/>
        <end position="119"/>
    </location>
</feature>
<protein>
    <submittedName>
        <fullName evidence="6">Phage repressor protein C, contains Cro/C1-type HTH and peptisase s24 domains</fullName>
    </submittedName>
</protein>
<evidence type="ECO:0000259" key="5">
    <source>
        <dbReference type="PROSITE" id="PS50943"/>
    </source>
</evidence>
<dbReference type="Pfam" id="PF00717">
    <property type="entry name" value="Peptidase_S24"/>
    <property type="match status" value="1"/>
</dbReference>
<evidence type="ECO:0000256" key="4">
    <source>
        <dbReference type="SAM" id="MobiDB-lite"/>
    </source>
</evidence>
<keyword evidence="1" id="KW-0805">Transcription regulation</keyword>
<feature type="domain" description="HTH cro/C1-type" evidence="5">
    <location>
        <begin position="25"/>
        <end position="65"/>
    </location>
</feature>
<organism evidence="6 7">
    <name type="scientific">Roseospirillum parvum</name>
    <dbReference type="NCBI Taxonomy" id="83401"/>
    <lineage>
        <taxon>Bacteria</taxon>
        <taxon>Pseudomonadati</taxon>
        <taxon>Pseudomonadota</taxon>
        <taxon>Alphaproteobacteria</taxon>
        <taxon>Rhodospirillales</taxon>
        <taxon>Rhodospirillaceae</taxon>
        <taxon>Roseospirillum</taxon>
    </lineage>
</organism>
<keyword evidence="2" id="KW-0238">DNA-binding</keyword>
<dbReference type="GO" id="GO:0003677">
    <property type="term" value="F:DNA binding"/>
    <property type="evidence" value="ECO:0007669"/>
    <property type="project" value="UniProtKB-KW"/>
</dbReference>
<evidence type="ECO:0000313" key="7">
    <source>
        <dbReference type="Proteomes" id="UP000217076"/>
    </source>
</evidence>
<reference evidence="7" key="1">
    <citation type="submission" date="2016-10" db="EMBL/GenBank/DDBJ databases">
        <authorList>
            <person name="Varghese N."/>
            <person name="Submissions S."/>
        </authorList>
    </citation>
    <scope>NUCLEOTIDE SEQUENCE [LARGE SCALE GENOMIC DNA]</scope>
    <source>
        <strain evidence="7">930I</strain>
    </source>
</reference>
<dbReference type="EMBL" id="FNCV01000020">
    <property type="protein sequence ID" value="SDH90334.1"/>
    <property type="molecule type" value="Genomic_DNA"/>
</dbReference>
<dbReference type="InterPro" id="IPR036286">
    <property type="entry name" value="LexA/Signal_pep-like_sf"/>
</dbReference>
<proteinExistence type="predicted"/>
<keyword evidence="3" id="KW-0804">Transcription</keyword>
<dbReference type="OrthoDB" id="528805at2"/>
<sequence length="258" mass="27094">MGPDSNQGGLAERLRLALGDESVNALAGRSGVRESSIRQYLAGSIPGADKAAQLAAALGVSIDWLVTGAGPKTADPLAPVATPELLEAMVAATPERLAAARADRSRPRSQGTPQPPPVAGDYVLVPRFNVEASAGHGAWNDREQVVDFMAFRADWVRRALGADPNQLALIAAAGDSMEPSIRAGDLLLIDTGVTRVIDDAVYVLLSGSELLVKRVQKFLSGALTIKSDNPAYAPENLTPAEAETLCVAGRVRWIGRLI</sequence>
<dbReference type="CDD" id="cd06529">
    <property type="entry name" value="S24_LexA-like"/>
    <property type="match status" value="1"/>
</dbReference>
<dbReference type="Proteomes" id="UP000217076">
    <property type="component" value="Unassembled WGS sequence"/>
</dbReference>